<feature type="compositionally biased region" description="Low complexity" evidence="1">
    <location>
        <begin position="1229"/>
        <end position="1248"/>
    </location>
</feature>
<feature type="region of interest" description="Disordered" evidence="1">
    <location>
        <begin position="1762"/>
        <end position="1823"/>
    </location>
</feature>
<feature type="compositionally biased region" description="Polar residues" evidence="1">
    <location>
        <begin position="567"/>
        <end position="581"/>
    </location>
</feature>
<accession>A0A3M6UHY5</accession>
<feature type="compositionally biased region" description="Polar residues" evidence="1">
    <location>
        <begin position="1810"/>
        <end position="1822"/>
    </location>
</feature>
<feature type="compositionally biased region" description="Basic residues" evidence="1">
    <location>
        <begin position="1787"/>
        <end position="1797"/>
    </location>
</feature>
<name>A0A3M6UHY5_POCDA</name>
<feature type="compositionally biased region" description="Pro residues" evidence="1">
    <location>
        <begin position="1249"/>
        <end position="1261"/>
    </location>
</feature>
<feature type="region of interest" description="Disordered" evidence="1">
    <location>
        <begin position="1120"/>
        <end position="1452"/>
    </location>
</feature>
<organism evidence="3 4">
    <name type="scientific">Pocillopora damicornis</name>
    <name type="common">Cauliflower coral</name>
    <name type="synonym">Millepora damicornis</name>
    <dbReference type="NCBI Taxonomy" id="46731"/>
    <lineage>
        <taxon>Eukaryota</taxon>
        <taxon>Metazoa</taxon>
        <taxon>Cnidaria</taxon>
        <taxon>Anthozoa</taxon>
        <taxon>Hexacorallia</taxon>
        <taxon>Scleractinia</taxon>
        <taxon>Astrocoeniina</taxon>
        <taxon>Pocilloporidae</taxon>
        <taxon>Pocillopora</taxon>
    </lineage>
</organism>
<feature type="compositionally biased region" description="Pro residues" evidence="1">
    <location>
        <begin position="1282"/>
        <end position="1304"/>
    </location>
</feature>
<feature type="region of interest" description="Disordered" evidence="1">
    <location>
        <begin position="1469"/>
        <end position="1575"/>
    </location>
</feature>
<dbReference type="EMBL" id="RCHS01001508">
    <property type="protein sequence ID" value="RMX53169.1"/>
    <property type="molecule type" value="Genomic_DNA"/>
</dbReference>
<dbReference type="OrthoDB" id="6428908at2759"/>
<feature type="region of interest" description="Disordered" evidence="1">
    <location>
        <begin position="507"/>
        <end position="581"/>
    </location>
</feature>
<feature type="chain" id="PRO_5018217259" evidence="2">
    <location>
        <begin position="21"/>
        <end position="1912"/>
    </location>
</feature>
<feature type="compositionally biased region" description="Basic residues" evidence="1">
    <location>
        <begin position="1645"/>
        <end position="1657"/>
    </location>
</feature>
<keyword evidence="2" id="KW-0732">Signal</keyword>
<comment type="caution">
    <text evidence="3">The sequence shown here is derived from an EMBL/GenBank/DDBJ whole genome shotgun (WGS) entry which is preliminary data.</text>
</comment>
<feature type="compositionally biased region" description="Low complexity" evidence="1">
    <location>
        <begin position="1157"/>
        <end position="1197"/>
    </location>
</feature>
<reference evidence="3 4" key="1">
    <citation type="journal article" date="2018" name="Sci. Rep.">
        <title>Comparative analysis of the Pocillopora damicornis genome highlights role of immune system in coral evolution.</title>
        <authorList>
            <person name="Cunning R."/>
            <person name="Bay R.A."/>
            <person name="Gillette P."/>
            <person name="Baker A.C."/>
            <person name="Traylor-Knowles N."/>
        </authorList>
    </citation>
    <scope>NUCLEOTIDE SEQUENCE [LARGE SCALE GENOMIC DNA]</scope>
    <source>
        <strain evidence="3">RSMAS</strain>
        <tissue evidence="3">Whole animal</tissue>
    </source>
</reference>
<feature type="signal peptide" evidence="2">
    <location>
        <begin position="1"/>
        <end position="20"/>
    </location>
</feature>
<evidence type="ECO:0000313" key="3">
    <source>
        <dbReference type="EMBL" id="RMX53169.1"/>
    </source>
</evidence>
<keyword evidence="4" id="KW-1185">Reference proteome</keyword>
<feature type="region of interest" description="Disordered" evidence="1">
    <location>
        <begin position="919"/>
        <end position="1006"/>
    </location>
</feature>
<evidence type="ECO:0000313" key="4">
    <source>
        <dbReference type="Proteomes" id="UP000275408"/>
    </source>
</evidence>
<feature type="compositionally biased region" description="Basic residues" evidence="1">
    <location>
        <begin position="1551"/>
        <end position="1566"/>
    </location>
</feature>
<evidence type="ECO:0000256" key="1">
    <source>
        <dbReference type="SAM" id="MobiDB-lite"/>
    </source>
</evidence>
<feature type="compositionally biased region" description="Pro residues" evidence="1">
    <location>
        <begin position="1386"/>
        <end position="1397"/>
    </location>
</feature>
<sequence length="1912" mass="202813">MRFALFCVSIHLLFLGHVIARAAQSVRLQSRRFKSSHRIHSRLYSHGKNQIDKNNKHGPGSVPMNVRHRHLFHSIFKHRKKFLNAKGSPKEVIVRVNGQNVYSSKAQGSNFSINASVPTTSPPPPPSPQTHNINLHINLTRPVSPPGRPSDQPIIIAPPPRPQPVVAIVPPMASQPAPVQVQPMVVPQVQPQVLPLPAPTTAPAPPEKKGQSSLSKILLTAALLKTLSGGDSSESATQGFPSLMQNPLASNGYSLNSLLPGTSGVAALPSIGNLPLGYPQIATQPVGNPSLGYPQGNLPVLGYPAQTVPQTGSQALGYPATSGVLGGLNAAKPGVMGYPAIGTNMGYPAIGTNMGYPAVGTNMGYPAVGTNMGYPAVGTNMGYPSTGNPGMGYPAVGNPSLGYPAVGNPNVGNPVVGNPYLGYPARGVLPGGVNQNVRYPANWNPNNRYLDGNKQNSRDPISGNQNLGYPGGANQNVGNPSGTTQNLGFPAAASQNMDAEATIPNFLSGLAPEPSASPLEANNPPLPGPSPGVQSNAPTATVPPPVSYNALLPANASPVGTAGGNPNLAQGQGQTDTSETPVVQPNVGVAGTPGVVTGLSQAQGQGTGTVLPATTSAGVPGFDPSLCWCGCEPTCANPCDLCNSSRENSYGNILNHMKIKGEVLLLWQVLCVHWVITLAGHHRKNGQRSRTESDVKDRRHKLNNYFLQRRINGSLHHPLNHLGSIRRSFIGRKVHIKGAPKGVIVTINGQRVDPNTGSTILPIQPPQPAPQPVPLPGRNVPINVHVHVNKKYNDANIIGQRKQPIIITAPNPYRAVRPIVIPMPAQVPAPQPLILPAPLPPPPPPAVLPAPVPLPLPAPLPPPVAIPVPAPAPAPPPDKEDSNFAEILQTAALLNTLNKKEESRPKVIPVVQPVITPMAYQPGRNPAQGYPAHGNPNQGYPPDENPNQGYPAGENPNQGYPAGENPNQGYPAGENHNQGYPAGGGNQNQGYPAGGSQNQATTGKAPVGGTNILSGLSGILPLLLPFNCRCGCERRCPDLCNLCKDVDEEIIDTLDCCKSMPCPCVNAAAGTQPVGATATGTVSTPSGGAVVPQLQQGVVQQAPASTVNQIQPMQISNGATALAAPPQPGLVPPSQPASAPPLPSLSVLPGPQAPGVSSQLASAPPLPSLGRPASAPPLTSSSALPGPQQPGPALQPASAPPLLPLVPTLPQAPNPPVVSSPGTQSSGTASQPSAQAPKPSSSGSALAPAVPPPLPPKPEISPPKTTSSKPGRVPAPVSPEAVPQPEPEIPAPGPPGSTVPPKPEIPGKGISTGTGTEPPGNENTAPELEPPPTDTGSPGPDNSKTQGELVAPPPDNYGPIEIPTVPVLPGESPTTGHSQTTSYPVGPGPPGANPAPPSSSTSSTNPSPPLPSSPLMKNAYPVPPPAPQVFIIKENSNPTRGPEDSKSAEALNSLSESFESAFKEALKSERRKIGKYRSHAKGHFSIKPEEEDNWNTKDSETDDQEEEEDEEKAEKEPPYDLDQPRHSHALSYFRGNEQRYEGRRKMYPTNKGRKYQRLHDRHRNGKQRNEETRESELLYDRSVNGALNRDRNNVHSRYHRKKFPLSKTEEDEEMSPEHDSNSIHVENVQYNPLENTEISRLRHGGASRTFKSPKHSLKSPESPKEKHHVPYNHDRIKFRHFQDKGSDKHAGHDKEGDHTFIKEHHDHHLSHSKTAMLPEDEITEESASTIEETSYSGHNEKVKSLKSLKNFLTYTHYAKGASHHLVEDTRTKDKKTPLGTVESFKSGNHRHSSKHSKSKQEKDIAEDYSESSGNESGQNYNSGDYEDIGIMGRLFYDVNRKMHIRDTYRVKRVHMEVEDLRRATPTRRVTSFTRGLPPPLKQALNKIGPLRGIGHLPVECREREGTVTNPAI</sequence>
<feature type="compositionally biased region" description="Basic residues" evidence="1">
    <location>
        <begin position="1469"/>
        <end position="1484"/>
    </location>
</feature>
<feature type="compositionally biased region" description="Basic and acidic residues" evidence="1">
    <location>
        <begin position="1512"/>
        <end position="1525"/>
    </location>
</feature>
<feature type="compositionally biased region" description="Acidic residues" evidence="1">
    <location>
        <begin position="1500"/>
        <end position="1511"/>
    </location>
</feature>
<protein>
    <submittedName>
        <fullName evidence="3">Uncharacterized protein</fullName>
    </submittedName>
</protein>
<evidence type="ECO:0000256" key="2">
    <source>
        <dbReference type="SAM" id="SignalP"/>
    </source>
</evidence>
<gene>
    <name evidence="3" type="ORF">pdam_00015476</name>
</gene>
<dbReference type="STRING" id="46731.A0A3M6UHY5"/>
<feature type="compositionally biased region" description="Polar residues" evidence="1">
    <location>
        <begin position="1372"/>
        <end position="1383"/>
    </location>
</feature>
<proteinExistence type="predicted"/>
<feature type="region of interest" description="Disordered" evidence="1">
    <location>
        <begin position="1645"/>
        <end position="1668"/>
    </location>
</feature>
<dbReference type="Proteomes" id="UP000275408">
    <property type="component" value="Unassembled WGS sequence"/>
</dbReference>
<feature type="compositionally biased region" description="Pro residues" evidence="1">
    <location>
        <begin position="1125"/>
        <end position="1143"/>
    </location>
</feature>
<feature type="region of interest" description="Disordered" evidence="1">
    <location>
        <begin position="444"/>
        <end position="489"/>
    </location>
</feature>
<feature type="compositionally biased region" description="Basic and acidic residues" evidence="1">
    <location>
        <begin position="1764"/>
        <end position="1776"/>
    </location>
</feature>